<gene>
    <name evidence="1" type="ORF">DI551_06420</name>
</gene>
<dbReference type="EMBL" id="QFQB01000039">
    <property type="protein sequence ID" value="PZQ45771.1"/>
    <property type="molecule type" value="Genomic_DNA"/>
</dbReference>
<organism evidence="1 2">
    <name type="scientific">Micavibrio aeruginosavorus</name>
    <dbReference type="NCBI Taxonomy" id="349221"/>
    <lineage>
        <taxon>Bacteria</taxon>
        <taxon>Pseudomonadati</taxon>
        <taxon>Bdellovibrionota</taxon>
        <taxon>Bdellovibrionia</taxon>
        <taxon>Bdellovibrionales</taxon>
        <taxon>Pseudobdellovibrionaceae</taxon>
        <taxon>Micavibrio</taxon>
    </lineage>
</organism>
<evidence type="ECO:0000313" key="1">
    <source>
        <dbReference type="EMBL" id="PZQ45771.1"/>
    </source>
</evidence>
<comment type="caution">
    <text evidence="1">The sequence shown here is derived from an EMBL/GenBank/DDBJ whole genome shotgun (WGS) entry which is preliminary data.</text>
</comment>
<name>A0A2W5MWW4_9BACT</name>
<protein>
    <submittedName>
        <fullName evidence="1">Uncharacterized protein</fullName>
    </submittedName>
</protein>
<sequence>MSTALKRYVEDFRAAAEQSPQDGADMFMKLVKTAKAEEVSERTTAQRVADVIRFLGDVTEEQKTAIGIARVRLHFQ</sequence>
<evidence type="ECO:0000313" key="2">
    <source>
        <dbReference type="Proteomes" id="UP000249417"/>
    </source>
</evidence>
<dbReference type="AlphaFoldDB" id="A0A2W5MWW4"/>
<reference evidence="1 2" key="1">
    <citation type="submission" date="2017-08" db="EMBL/GenBank/DDBJ databases">
        <title>Infants hospitalized years apart are colonized by the same room-sourced microbial strains.</title>
        <authorList>
            <person name="Brooks B."/>
            <person name="Olm M.R."/>
            <person name="Firek B.A."/>
            <person name="Baker R."/>
            <person name="Thomas B.C."/>
            <person name="Morowitz M.J."/>
            <person name="Banfield J.F."/>
        </authorList>
    </citation>
    <scope>NUCLEOTIDE SEQUENCE [LARGE SCALE GENOMIC DNA]</scope>
    <source>
        <strain evidence="1">S2_005_002_R2_29</strain>
    </source>
</reference>
<dbReference type="Proteomes" id="UP000249417">
    <property type="component" value="Unassembled WGS sequence"/>
</dbReference>
<proteinExistence type="predicted"/>
<accession>A0A2W5MWW4</accession>